<keyword evidence="3" id="KW-0808">Transferase</keyword>
<dbReference type="InterPro" id="IPR001173">
    <property type="entry name" value="Glyco_trans_2-like"/>
</dbReference>
<dbReference type="SUPFAM" id="SSF53448">
    <property type="entry name" value="Nucleotide-diphospho-sugar transferases"/>
    <property type="match status" value="1"/>
</dbReference>
<dbReference type="AlphaFoldDB" id="A0A1M6A6H3"/>
<feature type="transmembrane region" description="Helical" evidence="1">
    <location>
        <begin position="242"/>
        <end position="263"/>
    </location>
</feature>
<dbReference type="OrthoDB" id="525353at2"/>
<dbReference type="STRING" id="1121131.SAMN02745229_02888"/>
<dbReference type="PANTHER" id="PTHR43685:SF3">
    <property type="entry name" value="SLR2126 PROTEIN"/>
    <property type="match status" value="1"/>
</dbReference>
<dbReference type="GeneID" id="89511288"/>
<keyword evidence="1" id="KW-1133">Transmembrane helix</keyword>
<sequence>MKFSIIIPVKEINDYIRTAMPHYKNMEFDDYEILIFPDHVDDAVANEDVFKALGDKVRIIPSGETGPAEKRDMALEYAKGEYIAFIDDDAYPAAQWLTKAYELLQGSDVGAVGGPAVTAPEDDIWQQASGKTYESKLCSAGYTYRYIPEPRRDVDDLPSVNLIVKADLFKKIGGYDSNYYPGEDTKLCLDIVNTGHRIIYDPEILVYHHRRRMFKAHLKQATNYAKHRGYFAKVLPQTSRKFAYFVPSLFVLGLILGPILAIFFPFIWYIYGGVLALYFVLLALSIHKPGSFSVWILTMAGIFTTHVGYGIRFVQGLLSKELLR</sequence>
<evidence type="ECO:0000313" key="3">
    <source>
        <dbReference type="EMBL" id="SHI31753.1"/>
    </source>
</evidence>
<dbReference type="Gene3D" id="3.90.550.10">
    <property type="entry name" value="Spore Coat Polysaccharide Biosynthesis Protein SpsA, Chain A"/>
    <property type="match status" value="1"/>
</dbReference>
<dbReference type="PANTHER" id="PTHR43685">
    <property type="entry name" value="GLYCOSYLTRANSFERASE"/>
    <property type="match status" value="1"/>
</dbReference>
<dbReference type="GO" id="GO:0016740">
    <property type="term" value="F:transferase activity"/>
    <property type="evidence" value="ECO:0007669"/>
    <property type="project" value="UniProtKB-KW"/>
</dbReference>
<keyword evidence="1" id="KW-0472">Membrane</keyword>
<evidence type="ECO:0000313" key="4">
    <source>
        <dbReference type="Proteomes" id="UP000184278"/>
    </source>
</evidence>
<accession>A0A1M6A6H3</accession>
<dbReference type="RefSeq" id="WP_073388798.1">
    <property type="nucleotide sequence ID" value="NZ_FQXK01000026.1"/>
</dbReference>
<feature type="domain" description="Glycosyltransferase 2-like" evidence="2">
    <location>
        <begin position="4"/>
        <end position="138"/>
    </location>
</feature>
<keyword evidence="1" id="KW-0812">Transmembrane</keyword>
<protein>
    <submittedName>
        <fullName evidence="3">Glycosyltransferase, catalytic subunit of cellulose synthase and poly-beta-1,6-N-acetylglucosamine synthase</fullName>
    </submittedName>
</protein>
<dbReference type="EMBL" id="FQXK01000026">
    <property type="protein sequence ID" value="SHI31753.1"/>
    <property type="molecule type" value="Genomic_DNA"/>
</dbReference>
<dbReference type="Proteomes" id="UP000184278">
    <property type="component" value="Unassembled WGS sequence"/>
</dbReference>
<feature type="transmembrane region" description="Helical" evidence="1">
    <location>
        <begin position="268"/>
        <end position="286"/>
    </location>
</feature>
<dbReference type="Pfam" id="PF00535">
    <property type="entry name" value="Glycos_transf_2"/>
    <property type="match status" value="1"/>
</dbReference>
<organism evidence="3 4">
    <name type="scientific">Butyrivibrio fibrisolvens DSM 3071</name>
    <dbReference type="NCBI Taxonomy" id="1121131"/>
    <lineage>
        <taxon>Bacteria</taxon>
        <taxon>Bacillati</taxon>
        <taxon>Bacillota</taxon>
        <taxon>Clostridia</taxon>
        <taxon>Lachnospirales</taxon>
        <taxon>Lachnospiraceae</taxon>
        <taxon>Butyrivibrio</taxon>
    </lineage>
</organism>
<evidence type="ECO:0000256" key="1">
    <source>
        <dbReference type="SAM" id="Phobius"/>
    </source>
</evidence>
<dbReference type="InterPro" id="IPR029044">
    <property type="entry name" value="Nucleotide-diphossugar_trans"/>
</dbReference>
<gene>
    <name evidence="3" type="ORF">SAMN02745229_02888</name>
</gene>
<dbReference type="InterPro" id="IPR050834">
    <property type="entry name" value="Glycosyltransf_2"/>
</dbReference>
<reference evidence="4" key="1">
    <citation type="submission" date="2016-11" db="EMBL/GenBank/DDBJ databases">
        <authorList>
            <person name="Varghese N."/>
            <person name="Submissions S."/>
        </authorList>
    </citation>
    <scope>NUCLEOTIDE SEQUENCE [LARGE SCALE GENOMIC DNA]</scope>
    <source>
        <strain evidence="4">DSM 3071</strain>
    </source>
</reference>
<evidence type="ECO:0000259" key="2">
    <source>
        <dbReference type="Pfam" id="PF00535"/>
    </source>
</evidence>
<proteinExistence type="predicted"/>
<keyword evidence="4" id="KW-1185">Reference proteome</keyword>
<name>A0A1M6A6H3_BUTFI</name>
<feature type="transmembrane region" description="Helical" evidence="1">
    <location>
        <begin position="292"/>
        <end position="314"/>
    </location>
</feature>